<keyword evidence="6" id="KW-0547">Nucleotide-binding</keyword>
<keyword evidence="5" id="KW-0288">FMN</keyword>
<dbReference type="GO" id="GO:0000166">
    <property type="term" value="F:nucleotide binding"/>
    <property type="evidence" value="ECO:0007669"/>
    <property type="project" value="UniProtKB-KW"/>
</dbReference>
<evidence type="ECO:0000256" key="7">
    <source>
        <dbReference type="ARBA" id="ARBA00023002"/>
    </source>
</evidence>
<organism evidence="12 13">
    <name type="scientific">Larsenimonas rhizosphaerae</name>
    <dbReference type="NCBI Taxonomy" id="2944682"/>
    <lineage>
        <taxon>Bacteria</taxon>
        <taxon>Pseudomonadati</taxon>
        <taxon>Pseudomonadota</taxon>
        <taxon>Gammaproteobacteria</taxon>
        <taxon>Oceanospirillales</taxon>
        <taxon>Halomonadaceae</taxon>
        <taxon>Larsenimonas</taxon>
    </lineage>
</organism>
<dbReference type="Pfam" id="PF03060">
    <property type="entry name" value="NMO"/>
    <property type="match status" value="1"/>
</dbReference>
<protein>
    <recommendedName>
        <fullName evidence="11">Nitronate monooxygenase</fullName>
    </recommendedName>
    <alternativeName>
        <fullName evidence="9">Propionate 3-nitronate monooxygenase</fullName>
    </alternativeName>
</protein>
<dbReference type="FunFam" id="3.20.20.70:FF:000154">
    <property type="entry name" value="Probable nitronate monooxygenase"/>
    <property type="match status" value="1"/>
</dbReference>
<dbReference type="InterPro" id="IPR013785">
    <property type="entry name" value="Aldolase_TIM"/>
</dbReference>
<evidence type="ECO:0000256" key="8">
    <source>
        <dbReference type="ARBA" id="ARBA00023033"/>
    </source>
</evidence>
<dbReference type="CDD" id="cd04730">
    <property type="entry name" value="NPD_like"/>
    <property type="match status" value="1"/>
</dbReference>
<dbReference type="InterPro" id="IPR004136">
    <property type="entry name" value="NMO"/>
</dbReference>
<keyword evidence="13" id="KW-1185">Reference proteome</keyword>
<gene>
    <name evidence="12" type="ORF">OQ287_07260</name>
</gene>
<sequence length="363" mass="37835">MDILLFVIPEDSAMTVRLEHLLAIDWPIIQAPMAGVSTPALAAAVSNAGALGSLGLGASSPGKAFEMIQATRLLTARPFNANFFCHARPAHDDAVAQHFIEAMRPAFARFDAEPPEVLREIYTGFNDDPELLEVVLETRPAVASFHFGVPSPGAVTAMKARGIMLAGCATTVQEARQIEAAGLDMVVVQGLEAGGHRGNFDATSDAGSGVRELLRHVLAVTDLPVVAAGGLMTGQDIRAMQEEGAAGAQLGTAFAACPESAASDAYRAALASKAAYHTGITRGISGRPARGIINQAHGELVGPEVTLPDYPLTYDLNKALNAAAARYGNTDYAAHWAGEGAPLSRAMQAATLVDALVREAGFL</sequence>
<keyword evidence="7" id="KW-0560">Oxidoreductase</keyword>
<dbReference type="PANTHER" id="PTHR42747:SF3">
    <property type="entry name" value="NITRONATE MONOOXYGENASE-RELATED"/>
    <property type="match status" value="1"/>
</dbReference>
<evidence type="ECO:0000256" key="3">
    <source>
        <dbReference type="ARBA" id="ARBA00022575"/>
    </source>
</evidence>
<accession>A0AA42CTW4</accession>
<evidence type="ECO:0000256" key="5">
    <source>
        <dbReference type="ARBA" id="ARBA00022643"/>
    </source>
</evidence>
<evidence type="ECO:0000256" key="1">
    <source>
        <dbReference type="ARBA" id="ARBA00001917"/>
    </source>
</evidence>
<evidence type="ECO:0000256" key="10">
    <source>
        <dbReference type="ARBA" id="ARBA00049401"/>
    </source>
</evidence>
<dbReference type="GO" id="GO:0018580">
    <property type="term" value="F:nitronate monooxygenase activity"/>
    <property type="evidence" value="ECO:0007669"/>
    <property type="project" value="InterPro"/>
</dbReference>
<keyword evidence="3" id="KW-0216">Detoxification</keyword>
<dbReference type="SUPFAM" id="SSF51412">
    <property type="entry name" value="Inosine monophosphate dehydrogenase (IMPDH)"/>
    <property type="match status" value="1"/>
</dbReference>
<keyword evidence="4" id="KW-0285">Flavoprotein</keyword>
<dbReference type="RefSeq" id="WP_265896004.1">
    <property type="nucleotide sequence ID" value="NZ_JAPIVE010000002.1"/>
</dbReference>
<evidence type="ECO:0000256" key="4">
    <source>
        <dbReference type="ARBA" id="ARBA00022630"/>
    </source>
</evidence>
<keyword evidence="8 12" id="KW-0503">Monooxygenase</keyword>
<comment type="cofactor">
    <cofactor evidence="1">
        <name>FMN</name>
        <dbReference type="ChEBI" id="CHEBI:58210"/>
    </cofactor>
</comment>
<evidence type="ECO:0000256" key="11">
    <source>
        <dbReference type="ARBA" id="ARBA00067136"/>
    </source>
</evidence>
<evidence type="ECO:0000256" key="2">
    <source>
        <dbReference type="ARBA" id="ARBA00009881"/>
    </source>
</evidence>
<evidence type="ECO:0000313" key="12">
    <source>
        <dbReference type="EMBL" id="MCX2524032.1"/>
    </source>
</evidence>
<reference evidence="12" key="1">
    <citation type="submission" date="2022-11" db="EMBL/GenBank/DDBJ databases">
        <title>Larsenimonas rhizosphaerae sp. nov., isolated from a tidal mudflat.</title>
        <authorList>
            <person name="Lee S.D."/>
            <person name="Kim I.S."/>
        </authorList>
    </citation>
    <scope>NUCLEOTIDE SEQUENCE</scope>
    <source>
        <strain evidence="12">GH2-1</strain>
    </source>
</reference>
<dbReference type="Proteomes" id="UP001165678">
    <property type="component" value="Unassembled WGS sequence"/>
</dbReference>
<dbReference type="AlphaFoldDB" id="A0AA42CTW4"/>
<evidence type="ECO:0000256" key="6">
    <source>
        <dbReference type="ARBA" id="ARBA00022741"/>
    </source>
</evidence>
<name>A0AA42CTW4_9GAMM</name>
<dbReference type="EMBL" id="JAPIVE010000002">
    <property type="protein sequence ID" value="MCX2524032.1"/>
    <property type="molecule type" value="Genomic_DNA"/>
</dbReference>
<comment type="catalytic activity">
    <reaction evidence="10">
        <text>3 propionate 3-nitronate + 3 O2 + H2O = 3 3-oxopropanoate + 2 nitrate + nitrite + H2O2 + 3 H(+)</text>
        <dbReference type="Rhea" id="RHEA:57332"/>
        <dbReference type="ChEBI" id="CHEBI:15377"/>
        <dbReference type="ChEBI" id="CHEBI:15378"/>
        <dbReference type="ChEBI" id="CHEBI:15379"/>
        <dbReference type="ChEBI" id="CHEBI:16240"/>
        <dbReference type="ChEBI" id="CHEBI:16301"/>
        <dbReference type="ChEBI" id="CHEBI:17632"/>
        <dbReference type="ChEBI" id="CHEBI:33190"/>
        <dbReference type="ChEBI" id="CHEBI:136067"/>
    </reaction>
</comment>
<evidence type="ECO:0000256" key="9">
    <source>
        <dbReference type="ARBA" id="ARBA00031155"/>
    </source>
</evidence>
<dbReference type="PANTHER" id="PTHR42747">
    <property type="entry name" value="NITRONATE MONOOXYGENASE-RELATED"/>
    <property type="match status" value="1"/>
</dbReference>
<evidence type="ECO:0000313" key="13">
    <source>
        <dbReference type="Proteomes" id="UP001165678"/>
    </source>
</evidence>
<comment type="caution">
    <text evidence="12">The sequence shown here is derived from an EMBL/GenBank/DDBJ whole genome shotgun (WGS) entry which is preliminary data.</text>
</comment>
<proteinExistence type="inferred from homology"/>
<comment type="similarity">
    <text evidence="2">Belongs to the nitronate monooxygenase family. NMO class I subfamily.</text>
</comment>
<dbReference type="Gene3D" id="3.20.20.70">
    <property type="entry name" value="Aldolase class I"/>
    <property type="match status" value="1"/>
</dbReference>
<dbReference type="GO" id="GO:0009636">
    <property type="term" value="P:response to toxic substance"/>
    <property type="evidence" value="ECO:0007669"/>
    <property type="project" value="UniProtKB-KW"/>
</dbReference>